<evidence type="ECO:0000259" key="9">
    <source>
        <dbReference type="PROSITE" id="PS51755"/>
    </source>
</evidence>
<evidence type="ECO:0000256" key="5">
    <source>
        <dbReference type="ARBA" id="ARBA00023163"/>
    </source>
</evidence>
<dbReference type="PANTHER" id="PTHR48111">
    <property type="entry name" value="REGULATOR OF RPOS"/>
    <property type="match status" value="1"/>
</dbReference>
<dbReference type="FunFam" id="1.10.10.10:FF:000005">
    <property type="entry name" value="Two-component system response regulator"/>
    <property type="match status" value="1"/>
</dbReference>
<feature type="modified residue" description="4-aspartylphosphate" evidence="6">
    <location>
        <position position="51"/>
    </location>
</feature>
<dbReference type="PANTHER" id="PTHR48111:SF76">
    <property type="entry name" value="TWO-COMPONENT RESPONSE REGULATOR"/>
    <property type="match status" value="1"/>
</dbReference>
<dbReference type="InterPro" id="IPR001789">
    <property type="entry name" value="Sig_transdc_resp-reg_receiver"/>
</dbReference>
<name>A0A2A2FB04_9GAMM</name>
<proteinExistence type="predicted"/>
<evidence type="ECO:0000256" key="2">
    <source>
        <dbReference type="ARBA" id="ARBA00023012"/>
    </source>
</evidence>
<dbReference type="CDD" id="cd00383">
    <property type="entry name" value="trans_reg_C"/>
    <property type="match status" value="1"/>
</dbReference>
<dbReference type="Pfam" id="PF00486">
    <property type="entry name" value="Trans_reg_C"/>
    <property type="match status" value="1"/>
</dbReference>
<dbReference type="PROSITE" id="PS50110">
    <property type="entry name" value="RESPONSE_REGULATORY"/>
    <property type="match status" value="1"/>
</dbReference>
<dbReference type="PROSITE" id="PS51755">
    <property type="entry name" value="OMPR_PHOB"/>
    <property type="match status" value="1"/>
</dbReference>
<dbReference type="FunFam" id="3.40.50.2300:FF:000002">
    <property type="entry name" value="DNA-binding response regulator PhoP"/>
    <property type="match status" value="1"/>
</dbReference>
<evidence type="ECO:0000256" key="6">
    <source>
        <dbReference type="PROSITE-ProRule" id="PRU00169"/>
    </source>
</evidence>
<evidence type="ECO:0000256" key="1">
    <source>
        <dbReference type="ARBA" id="ARBA00022553"/>
    </source>
</evidence>
<dbReference type="InterPro" id="IPR039420">
    <property type="entry name" value="WalR-like"/>
</dbReference>
<dbReference type="Gene3D" id="1.10.10.10">
    <property type="entry name" value="Winged helix-like DNA-binding domain superfamily/Winged helix DNA-binding domain"/>
    <property type="match status" value="1"/>
</dbReference>
<organism evidence="10 11">
    <name type="scientific">Halovibrio salipaludis</name>
    <dbReference type="NCBI Taxonomy" id="2032626"/>
    <lineage>
        <taxon>Bacteria</taxon>
        <taxon>Pseudomonadati</taxon>
        <taxon>Pseudomonadota</taxon>
        <taxon>Gammaproteobacteria</taxon>
        <taxon>Oceanospirillales</taxon>
        <taxon>Halomonadaceae</taxon>
        <taxon>Halovibrio</taxon>
    </lineage>
</organism>
<dbReference type="GO" id="GO:0000976">
    <property type="term" value="F:transcription cis-regulatory region binding"/>
    <property type="evidence" value="ECO:0007669"/>
    <property type="project" value="TreeGrafter"/>
</dbReference>
<evidence type="ECO:0000256" key="4">
    <source>
        <dbReference type="ARBA" id="ARBA00023125"/>
    </source>
</evidence>
<evidence type="ECO:0000256" key="3">
    <source>
        <dbReference type="ARBA" id="ARBA00023015"/>
    </source>
</evidence>
<dbReference type="InterPro" id="IPR011006">
    <property type="entry name" value="CheY-like_superfamily"/>
</dbReference>
<dbReference type="GO" id="GO:0000156">
    <property type="term" value="F:phosphorelay response regulator activity"/>
    <property type="evidence" value="ECO:0007669"/>
    <property type="project" value="TreeGrafter"/>
</dbReference>
<gene>
    <name evidence="10" type="ORF">CK501_02975</name>
</gene>
<dbReference type="Proteomes" id="UP000218896">
    <property type="component" value="Unassembled WGS sequence"/>
</dbReference>
<sequence length="226" mass="25484">MRVLVIEDDQDVADYLNKGLRESDYVVDHATDGKEGMTMAASGDYDVMIIDRMLPGMDGLNIIKTIRATGNQTPVLILSALGDVDARVEGLRGGGDDYLTKPFSFTELLARLDVLARRARSGGETETVLKVADLEMDLLARTVKRNGINIDVQPREFRLLEYLMRHADQVVTRTMLLEKVWDYHFDPQTNVIDVHISRLRSKIDKGFEKPLLQTIRGAGYMLRDDT</sequence>
<feature type="domain" description="Response regulatory" evidence="8">
    <location>
        <begin position="2"/>
        <end position="116"/>
    </location>
</feature>
<dbReference type="OrthoDB" id="9802426at2"/>
<dbReference type="SMART" id="SM00448">
    <property type="entry name" value="REC"/>
    <property type="match status" value="1"/>
</dbReference>
<keyword evidence="5" id="KW-0804">Transcription</keyword>
<dbReference type="RefSeq" id="WP_095616224.1">
    <property type="nucleotide sequence ID" value="NZ_NSKD01000001.1"/>
</dbReference>
<dbReference type="SMART" id="SM00862">
    <property type="entry name" value="Trans_reg_C"/>
    <property type="match status" value="1"/>
</dbReference>
<accession>A0A2A2FB04</accession>
<dbReference type="EMBL" id="NSKD01000001">
    <property type="protein sequence ID" value="PAU82128.1"/>
    <property type="molecule type" value="Genomic_DNA"/>
</dbReference>
<dbReference type="SUPFAM" id="SSF52172">
    <property type="entry name" value="CheY-like"/>
    <property type="match status" value="1"/>
</dbReference>
<dbReference type="AlphaFoldDB" id="A0A2A2FB04"/>
<feature type="DNA-binding region" description="OmpR/PhoB-type" evidence="7">
    <location>
        <begin position="126"/>
        <end position="224"/>
    </location>
</feature>
<protein>
    <submittedName>
        <fullName evidence="10">DNA-binding response regulator</fullName>
    </submittedName>
</protein>
<keyword evidence="4 7" id="KW-0238">DNA-binding</keyword>
<dbReference type="GO" id="GO:0006355">
    <property type="term" value="P:regulation of DNA-templated transcription"/>
    <property type="evidence" value="ECO:0007669"/>
    <property type="project" value="InterPro"/>
</dbReference>
<dbReference type="GO" id="GO:0032993">
    <property type="term" value="C:protein-DNA complex"/>
    <property type="evidence" value="ECO:0007669"/>
    <property type="project" value="TreeGrafter"/>
</dbReference>
<dbReference type="CDD" id="cd19935">
    <property type="entry name" value="REC_OmpR_CusR-like"/>
    <property type="match status" value="1"/>
</dbReference>
<dbReference type="Pfam" id="PF00072">
    <property type="entry name" value="Response_reg"/>
    <property type="match status" value="1"/>
</dbReference>
<evidence type="ECO:0000256" key="7">
    <source>
        <dbReference type="PROSITE-ProRule" id="PRU01091"/>
    </source>
</evidence>
<keyword evidence="3" id="KW-0805">Transcription regulation</keyword>
<evidence type="ECO:0000313" key="11">
    <source>
        <dbReference type="Proteomes" id="UP000218896"/>
    </source>
</evidence>
<comment type="caution">
    <text evidence="10">The sequence shown here is derived from an EMBL/GenBank/DDBJ whole genome shotgun (WGS) entry which is preliminary data.</text>
</comment>
<dbReference type="GO" id="GO:0005829">
    <property type="term" value="C:cytosol"/>
    <property type="evidence" value="ECO:0007669"/>
    <property type="project" value="TreeGrafter"/>
</dbReference>
<feature type="domain" description="OmpR/PhoB-type" evidence="9">
    <location>
        <begin position="126"/>
        <end position="224"/>
    </location>
</feature>
<reference evidence="10 11" key="1">
    <citation type="submission" date="2017-08" db="EMBL/GenBank/DDBJ databases">
        <title>Halovibrio sewagensis sp. nov., isolated from wastewater of high salinity.</title>
        <authorList>
            <person name="Dong X."/>
            <person name="Zhang G."/>
        </authorList>
    </citation>
    <scope>NUCLEOTIDE SEQUENCE [LARGE SCALE GENOMIC DNA]</scope>
    <source>
        <strain evidence="10 11">YL5-2</strain>
    </source>
</reference>
<evidence type="ECO:0000313" key="10">
    <source>
        <dbReference type="EMBL" id="PAU82128.1"/>
    </source>
</evidence>
<evidence type="ECO:0000259" key="8">
    <source>
        <dbReference type="PROSITE" id="PS50110"/>
    </source>
</evidence>
<dbReference type="Gene3D" id="6.10.250.690">
    <property type="match status" value="1"/>
</dbReference>
<dbReference type="InterPro" id="IPR001867">
    <property type="entry name" value="OmpR/PhoB-type_DNA-bd"/>
</dbReference>
<keyword evidence="1 6" id="KW-0597">Phosphoprotein</keyword>
<dbReference type="Gene3D" id="3.40.50.2300">
    <property type="match status" value="1"/>
</dbReference>
<keyword evidence="2" id="KW-0902">Two-component regulatory system</keyword>
<keyword evidence="11" id="KW-1185">Reference proteome</keyword>
<dbReference type="InterPro" id="IPR036388">
    <property type="entry name" value="WH-like_DNA-bd_sf"/>
</dbReference>